<accession>A0A8D8W7W0</accession>
<dbReference type="EMBL" id="HBUF01155610">
    <property type="protein sequence ID" value="CAG6649068.1"/>
    <property type="molecule type" value="Transcribed_RNA"/>
</dbReference>
<dbReference type="EMBL" id="HBUF01155611">
    <property type="protein sequence ID" value="CAG6649070.1"/>
    <property type="molecule type" value="Transcribed_RNA"/>
</dbReference>
<evidence type="ECO:0000313" key="1">
    <source>
        <dbReference type="EMBL" id="CAG6649068.1"/>
    </source>
</evidence>
<organism evidence="1">
    <name type="scientific">Cacopsylla melanoneura</name>
    <dbReference type="NCBI Taxonomy" id="428564"/>
    <lineage>
        <taxon>Eukaryota</taxon>
        <taxon>Metazoa</taxon>
        <taxon>Ecdysozoa</taxon>
        <taxon>Arthropoda</taxon>
        <taxon>Hexapoda</taxon>
        <taxon>Insecta</taxon>
        <taxon>Pterygota</taxon>
        <taxon>Neoptera</taxon>
        <taxon>Paraneoptera</taxon>
        <taxon>Hemiptera</taxon>
        <taxon>Sternorrhyncha</taxon>
        <taxon>Psylloidea</taxon>
        <taxon>Psyllidae</taxon>
        <taxon>Psyllinae</taxon>
        <taxon>Cacopsylla</taxon>
    </lineage>
</organism>
<dbReference type="AlphaFoldDB" id="A0A8D8W7W0"/>
<protein>
    <submittedName>
        <fullName evidence="1">Uncharacterized protein</fullName>
    </submittedName>
</protein>
<sequence length="109" mass="11790">MGGSPGYNIIICLRQTFVGRGYKILLDERRSFPLDTDGSCLSFHSLQLGHLDECAPCAPHQASQQLYESCPHWDSESCARSPHFVSIIWASSHSAPISSGAQVSVGNGL</sequence>
<proteinExistence type="predicted"/>
<name>A0A8D8W7W0_9HEMI</name>
<reference evidence="1" key="1">
    <citation type="submission" date="2021-05" db="EMBL/GenBank/DDBJ databases">
        <authorList>
            <person name="Alioto T."/>
            <person name="Alioto T."/>
            <person name="Gomez Garrido J."/>
        </authorList>
    </citation>
    <scope>NUCLEOTIDE SEQUENCE</scope>
</reference>